<feature type="region of interest" description="Disordered" evidence="1">
    <location>
        <begin position="107"/>
        <end position="131"/>
    </location>
</feature>
<evidence type="ECO:0000313" key="2">
    <source>
        <dbReference type="EMBL" id="GAA3223143.1"/>
    </source>
</evidence>
<dbReference type="Proteomes" id="UP001501237">
    <property type="component" value="Unassembled WGS sequence"/>
</dbReference>
<reference evidence="3" key="1">
    <citation type="journal article" date="2019" name="Int. J. Syst. Evol. Microbiol.">
        <title>The Global Catalogue of Microorganisms (GCM) 10K type strain sequencing project: providing services to taxonomists for standard genome sequencing and annotation.</title>
        <authorList>
            <consortium name="The Broad Institute Genomics Platform"/>
            <consortium name="The Broad Institute Genome Sequencing Center for Infectious Disease"/>
            <person name="Wu L."/>
            <person name="Ma J."/>
        </authorList>
    </citation>
    <scope>NUCLEOTIDE SEQUENCE [LARGE SCALE GENOMIC DNA]</scope>
    <source>
        <strain evidence="3">JCM 9377</strain>
    </source>
</reference>
<keyword evidence="3" id="KW-1185">Reference proteome</keyword>
<evidence type="ECO:0000256" key="1">
    <source>
        <dbReference type="SAM" id="MobiDB-lite"/>
    </source>
</evidence>
<accession>A0ABP6QEH3</accession>
<organism evidence="2 3">
    <name type="scientific">Actinocorallia longicatena</name>
    <dbReference type="NCBI Taxonomy" id="111803"/>
    <lineage>
        <taxon>Bacteria</taxon>
        <taxon>Bacillati</taxon>
        <taxon>Actinomycetota</taxon>
        <taxon>Actinomycetes</taxon>
        <taxon>Streptosporangiales</taxon>
        <taxon>Thermomonosporaceae</taxon>
        <taxon>Actinocorallia</taxon>
    </lineage>
</organism>
<comment type="caution">
    <text evidence="2">The sequence shown here is derived from an EMBL/GenBank/DDBJ whole genome shotgun (WGS) entry which is preliminary data.</text>
</comment>
<proteinExistence type="predicted"/>
<name>A0ABP6QEH3_9ACTN</name>
<evidence type="ECO:0000313" key="3">
    <source>
        <dbReference type="Proteomes" id="UP001501237"/>
    </source>
</evidence>
<feature type="compositionally biased region" description="Basic residues" evidence="1">
    <location>
        <begin position="121"/>
        <end position="131"/>
    </location>
</feature>
<dbReference type="RefSeq" id="WP_344832494.1">
    <property type="nucleotide sequence ID" value="NZ_BAAAUV010000013.1"/>
</dbReference>
<dbReference type="EMBL" id="BAAAUV010000013">
    <property type="protein sequence ID" value="GAA3223143.1"/>
    <property type="molecule type" value="Genomic_DNA"/>
</dbReference>
<gene>
    <name evidence="2" type="ORF">GCM10010468_49430</name>
</gene>
<protein>
    <submittedName>
        <fullName evidence="2">Uncharacterized protein</fullName>
    </submittedName>
</protein>
<sequence>MAHLTDTAVAELQPRLEQTGLTRRAAARVAASIAALGVDSPDLHYLEPVARRMSPTVRRVLDTFHATTWPALAVTALPALDHRLTHAAKQRAACPCTDPRRCQRCHPAGNPPAAPAWAAEHRRRTRRRRAR</sequence>